<dbReference type="Pfam" id="PF05544">
    <property type="entry name" value="Pro_racemase"/>
    <property type="match status" value="1"/>
</dbReference>
<proteinExistence type="inferred from homology"/>
<dbReference type="InterPro" id="IPR008794">
    <property type="entry name" value="Pro_racemase_fam"/>
</dbReference>
<gene>
    <name evidence="3" type="ORF">D3227_27880</name>
</gene>
<dbReference type="RefSeq" id="WP_120017475.1">
    <property type="nucleotide sequence ID" value="NZ_QZWZ01000029.1"/>
</dbReference>
<organism evidence="3 4">
    <name type="scientific">Mesorhizobium waimense</name>
    <dbReference type="NCBI Taxonomy" id="1300307"/>
    <lineage>
        <taxon>Bacteria</taxon>
        <taxon>Pseudomonadati</taxon>
        <taxon>Pseudomonadota</taxon>
        <taxon>Alphaproteobacteria</taxon>
        <taxon>Hyphomicrobiales</taxon>
        <taxon>Phyllobacteriaceae</taxon>
        <taxon>Mesorhizobium</taxon>
    </lineage>
</organism>
<evidence type="ECO:0000313" key="3">
    <source>
        <dbReference type="EMBL" id="RJT31870.1"/>
    </source>
</evidence>
<keyword evidence="4" id="KW-1185">Reference proteome</keyword>
<dbReference type="Proteomes" id="UP000272706">
    <property type="component" value="Unassembled WGS sequence"/>
</dbReference>
<name>A0A3A5K8M5_9HYPH</name>
<comment type="similarity">
    <text evidence="1">Belongs to the proline racemase family.</text>
</comment>
<dbReference type="AlphaFoldDB" id="A0A3A5K8M5"/>
<evidence type="ECO:0000256" key="1">
    <source>
        <dbReference type="ARBA" id="ARBA00007529"/>
    </source>
</evidence>
<protein>
    <submittedName>
        <fullName evidence="3">Uncharacterized protein</fullName>
    </submittedName>
</protein>
<accession>A0A3A5K8M5</accession>
<feature type="compositionally biased region" description="Basic and acidic residues" evidence="2">
    <location>
        <begin position="47"/>
        <end position="68"/>
    </location>
</feature>
<reference evidence="3 4" key="1">
    <citation type="submission" date="2018-09" db="EMBL/GenBank/DDBJ databases">
        <title>Mesorhizobium carmichaelinearum sp. nov. isolated from Carmichaelinea spp. root nodules in New Zealand.</title>
        <authorList>
            <person name="De Meyer S.E."/>
        </authorList>
    </citation>
    <scope>NUCLEOTIDE SEQUENCE [LARGE SCALE GENOMIC DNA]</scope>
    <source>
        <strain evidence="3 4">ICMP19557</strain>
    </source>
</reference>
<dbReference type="EMBL" id="QZWZ01000029">
    <property type="protein sequence ID" value="RJT31870.1"/>
    <property type="molecule type" value="Genomic_DNA"/>
</dbReference>
<evidence type="ECO:0000256" key="2">
    <source>
        <dbReference type="SAM" id="MobiDB-lite"/>
    </source>
</evidence>
<evidence type="ECO:0000313" key="4">
    <source>
        <dbReference type="Proteomes" id="UP000272706"/>
    </source>
</evidence>
<comment type="caution">
    <text evidence="3">The sequence shown here is derived from an EMBL/GenBank/DDBJ whole genome shotgun (WGS) entry which is preliminary data.</text>
</comment>
<sequence length="81" mass="8667">MAARPIDPCRAIIPSIGGSSRMTGLNAVLIDDRDPLAHGSSSNRENPAQRKQQERKRGGLGRRNDPAHHLILTAISSKCGA</sequence>
<feature type="region of interest" description="Disordered" evidence="2">
    <location>
        <begin position="33"/>
        <end position="81"/>
    </location>
</feature>